<dbReference type="RefSeq" id="XP_011777190.1">
    <property type="nucleotide sequence ID" value="XM_011778888.1"/>
</dbReference>
<sequence>MSSSVGFLCENPRYCNLFWQCRNGNTTVTASDYDGRCISLATCDELPLVGLWWGISLLLVKFLAAKCSTVATSKTHGGNPPDPFTQNKQMLATSLLGCRQPPISSVRPNPHPEIQLVPRFHPHLPQHWVVPTTQKGRRICCHQRSSGGGAHYKTY</sequence>
<dbReference type="EMBL" id="FN554973">
    <property type="protein sequence ID" value="CBH14924.1"/>
    <property type="molecule type" value="Genomic_DNA"/>
</dbReference>
<evidence type="ECO:0000313" key="1">
    <source>
        <dbReference type="EMBL" id="CBH14924.1"/>
    </source>
</evidence>
<accession>D0A0Y2</accession>
<proteinExistence type="predicted"/>
<dbReference type="Proteomes" id="UP000002316">
    <property type="component" value="Chromosome 10"/>
</dbReference>
<protein>
    <submittedName>
        <fullName evidence="1">Uncharacterized protein</fullName>
    </submittedName>
</protein>
<dbReference type="KEGG" id="tbg:TbgDal_X50"/>
<name>D0A0Y2_TRYB9</name>
<dbReference type="GeneID" id="23865582"/>
<gene>
    <name evidence="1" type="ORF">TbgDal_X50</name>
</gene>
<evidence type="ECO:0000313" key="2">
    <source>
        <dbReference type="Proteomes" id="UP000002316"/>
    </source>
</evidence>
<organism evidence="1 2">
    <name type="scientific">Trypanosoma brucei gambiense (strain MHOM/CI/86/DAL972)</name>
    <dbReference type="NCBI Taxonomy" id="679716"/>
    <lineage>
        <taxon>Eukaryota</taxon>
        <taxon>Discoba</taxon>
        <taxon>Euglenozoa</taxon>
        <taxon>Kinetoplastea</taxon>
        <taxon>Metakinetoplastina</taxon>
        <taxon>Trypanosomatida</taxon>
        <taxon>Trypanosomatidae</taxon>
        <taxon>Trypanosoma</taxon>
    </lineage>
</organism>
<dbReference type="AlphaFoldDB" id="D0A0Y2"/>
<reference evidence="2" key="1">
    <citation type="journal article" date="2010" name="PLoS Negl. Trop. Dis.">
        <title>The genome sequence of Trypanosoma brucei gambiense, causative agent of chronic human african trypanosomiasis.</title>
        <authorList>
            <person name="Jackson A.P."/>
            <person name="Sanders M."/>
            <person name="Berry A."/>
            <person name="McQuillan J."/>
            <person name="Aslett M.A."/>
            <person name="Quail M.A."/>
            <person name="Chukualim B."/>
            <person name="Capewell P."/>
            <person name="MacLeod A."/>
            <person name="Melville S.E."/>
            <person name="Gibson W."/>
            <person name="Barry J.D."/>
            <person name="Berriman M."/>
            <person name="Hertz-Fowler C."/>
        </authorList>
    </citation>
    <scope>NUCLEOTIDE SEQUENCE [LARGE SCALE GENOMIC DNA]</scope>
    <source>
        <strain evidence="2">MHOM/CI/86/DAL972</strain>
    </source>
</reference>